<evidence type="ECO:0000313" key="1">
    <source>
        <dbReference type="EMBL" id="CAB4160910.1"/>
    </source>
</evidence>
<sequence length="65" mass="7517">MKVAEARDLLIENNIKSVIPIRHGSGLIKFIIHDPNRKQMIEQLKSIFPEIITDESMGMTNLYHK</sequence>
<dbReference type="EMBL" id="LR796708">
    <property type="protein sequence ID" value="CAB4160910.1"/>
    <property type="molecule type" value="Genomic_DNA"/>
</dbReference>
<organism evidence="1">
    <name type="scientific">uncultured Caudovirales phage</name>
    <dbReference type="NCBI Taxonomy" id="2100421"/>
    <lineage>
        <taxon>Viruses</taxon>
        <taxon>Duplodnaviria</taxon>
        <taxon>Heunggongvirae</taxon>
        <taxon>Uroviricota</taxon>
        <taxon>Caudoviricetes</taxon>
        <taxon>Peduoviridae</taxon>
        <taxon>Maltschvirus</taxon>
        <taxon>Maltschvirus maltsch</taxon>
    </lineage>
</organism>
<name>A0A6J5NM60_9CAUD</name>
<protein>
    <submittedName>
        <fullName evidence="1">Uncharacterized protein</fullName>
    </submittedName>
</protein>
<reference evidence="1" key="1">
    <citation type="submission" date="2020-04" db="EMBL/GenBank/DDBJ databases">
        <authorList>
            <person name="Chiriac C."/>
            <person name="Salcher M."/>
            <person name="Ghai R."/>
            <person name="Kavagutti S V."/>
        </authorList>
    </citation>
    <scope>NUCLEOTIDE SEQUENCE</scope>
</reference>
<gene>
    <name evidence="1" type="ORF">UFOVP772_17</name>
</gene>
<accession>A0A6J5NM60</accession>
<proteinExistence type="predicted"/>